<keyword evidence="2" id="KW-1185">Reference proteome</keyword>
<dbReference type="EMBL" id="CAJVQA010020050">
    <property type="protein sequence ID" value="CAG8761732.1"/>
    <property type="molecule type" value="Genomic_DNA"/>
</dbReference>
<reference evidence="1" key="1">
    <citation type="submission" date="2021-06" db="EMBL/GenBank/DDBJ databases">
        <authorList>
            <person name="Kallberg Y."/>
            <person name="Tangrot J."/>
            <person name="Rosling A."/>
        </authorList>
    </citation>
    <scope>NUCLEOTIDE SEQUENCE</scope>
    <source>
        <strain evidence="1">FL966</strain>
    </source>
</reference>
<accession>A0A9N9NUE2</accession>
<name>A0A9N9NUE2_9GLOM</name>
<sequence length="131" mass="14463">MKYKCLVSATKSCSPPLLTVNSVAVDPLSEILANASAQKKAADEIKIAKKKLQEFEKIYNMTTDIQVHNDIYSRIENLQAEIKSNKDKINNHYCLASVKCVKQFASTFNDMLVIVSQDDKAKIGLGVPAVS</sequence>
<gene>
    <name evidence="1" type="ORF">CPELLU_LOCUS15346</name>
</gene>
<evidence type="ECO:0000313" key="2">
    <source>
        <dbReference type="Proteomes" id="UP000789759"/>
    </source>
</evidence>
<dbReference type="AlphaFoldDB" id="A0A9N9NUE2"/>
<organism evidence="1 2">
    <name type="scientific">Cetraspora pellucida</name>
    <dbReference type="NCBI Taxonomy" id="1433469"/>
    <lineage>
        <taxon>Eukaryota</taxon>
        <taxon>Fungi</taxon>
        <taxon>Fungi incertae sedis</taxon>
        <taxon>Mucoromycota</taxon>
        <taxon>Glomeromycotina</taxon>
        <taxon>Glomeromycetes</taxon>
        <taxon>Diversisporales</taxon>
        <taxon>Gigasporaceae</taxon>
        <taxon>Cetraspora</taxon>
    </lineage>
</organism>
<comment type="caution">
    <text evidence="1">The sequence shown here is derived from an EMBL/GenBank/DDBJ whole genome shotgun (WGS) entry which is preliminary data.</text>
</comment>
<dbReference type="Proteomes" id="UP000789759">
    <property type="component" value="Unassembled WGS sequence"/>
</dbReference>
<proteinExistence type="predicted"/>
<evidence type="ECO:0000313" key="1">
    <source>
        <dbReference type="EMBL" id="CAG8761732.1"/>
    </source>
</evidence>
<protein>
    <submittedName>
        <fullName evidence="1">16530_t:CDS:1</fullName>
    </submittedName>
</protein>
<dbReference type="OrthoDB" id="2356492at2759"/>